<dbReference type="InterPro" id="IPR013955">
    <property type="entry name" value="Rep_factor-A_C"/>
</dbReference>
<feature type="domain" description="Replication factor A C-terminal" evidence="1">
    <location>
        <begin position="25"/>
        <end position="71"/>
    </location>
</feature>
<comment type="caution">
    <text evidence="2">The sequence shown here is derived from an EMBL/GenBank/DDBJ whole genome shotgun (WGS) entry which is preliminary data.</text>
</comment>
<proteinExistence type="predicted"/>
<keyword evidence="3" id="KW-1185">Reference proteome</keyword>
<dbReference type="Gene3D" id="2.40.50.140">
    <property type="entry name" value="Nucleic acid-binding proteins"/>
    <property type="match status" value="1"/>
</dbReference>
<evidence type="ECO:0000313" key="2">
    <source>
        <dbReference type="EMBL" id="KAF5193690.1"/>
    </source>
</evidence>
<evidence type="ECO:0000259" key="1">
    <source>
        <dbReference type="Pfam" id="PF08646"/>
    </source>
</evidence>
<sequence length="79" mass="9650">MVKGKSNSKMFFNYQFPNWNPNYVWQRGGSYWCYKYKELVDKPDIRFKIQFEIEDGTGKQYITVFEEQNEKPTRQIAHQ</sequence>
<gene>
    <name evidence="2" type="ORF">FRX31_016723</name>
</gene>
<dbReference type="AlphaFoldDB" id="A0A7J6WAQ8"/>
<dbReference type="EMBL" id="JABWDY010019747">
    <property type="protein sequence ID" value="KAF5193690.1"/>
    <property type="molecule type" value="Genomic_DNA"/>
</dbReference>
<dbReference type="Pfam" id="PF08646">
    <property type="entry name" value="Rep_fac-A_C"/>
    <property type="match status" value="1"/>
</dbReference>
<organism evidence="2 3">
    <name type="scientific">Thalictrum thalictroides</name>
    <name type="common">Rue-anemone</name>
    <name type="synonym">Anemone thalictroides</name>
    <dbReference type="NCBI Taxonomy" id="46969"/>
    <lineage>
        <taxon>Eukaryota</taxon>
        <taxon>Viridiplantae</taxon>
        <taxon>Streptophyta</taxon>
        <taxon>Embryophyta</taxon>
        <taxon>Tracheophyta</taxon>
        <taxon>Spermatophyta</taxon>
        <taxon>Magnoliopsida</taxon>
        <taxon>Ranunculales</taxon>
        <taxon>Ranunculaceae</taxon>
        <taxon>Thalictroideae</taxon>
        <taxon>Thalictrum</taxon>
    </lineage>
</organism>
<name>A0A7J6WAQ8_THATH</name>
<evidence type="ECO:0000313" key="3">
    <source>
        <dbReference type="Proteomes" id="UP000554482"/>
    </source>
</evidence>
<dbReference type="Proteomes" id="UP000554482">
    <property type="component" value="Unassembled WGS sequence"/>
</dbReference>
<protein>
    <recommendedName>
        <fullName evidence="1">Replication factor A C-terminal domain-containing protein</fullName>
    </recommendedName>
</protein>
<reference evidence="2 3" key="1">
    <citation type="submission" date="2020-06" db="EMBL/GenBank/DDBJ databases">
        <title>Transcriptomic and genomic resources for Thalictrum thalictroides and T. hernandezii: Facilitating candidate gene discovery in an emerging model plant lineage.</title>
        <authorList>
            <person name="Arias T."/>
            <person name="Riano-Pachon D.M."/>
            <person name="Di Stilio V.S."/>
        </authorList>
    </citation>
    <scope>NUCLEOTIDE SEQUENCE [LARGE SCALE GENOMIC DNA]</scope>
    <source>
        <strain evidence="3">cv. WT478/WT964</strain>
        <tissue evidence="2">Leaves</tissue>
    </source>
</reference>
<dbReference type="InterPro" id="IPR012340">
    <property type="entry name" value="NA-bd_OB-fold"/>
</dbReference>
<dbReference type="SUPFAM" id="SSF50249">
    <property type="entry name" value="Nucleic acid-binding proteins"/>
    <property type="match status" value="1"/>
</dbReference>
<accession>A0A7J6WAQ8</accession>